<gene>
    <name evidence="2" type="ORF">SETIT_1G355800v2</name>
</gene>
<evidence type="ECO:0000256" key="1">
    <source>
        <dbReference type="SAM" id="SignalP"/>
    </source>
</evidence>
<organism evidence="2">
    <name type="scientific">Setaria italica</name>
    <name type="common">Foxtail millet</name>
    <name type="synonym">Panicum italicum</name>
    <dbReference type="NCBI Taxonomy" id="4555"/>
    <lineage>
        <taxon>Eukaryota</taxon>
        <taxon>Viridiplantae</taxon>
        <taxon>Streptophyta</taxon>
        <taxon>Embryophyta</taxon>
        <taxon>Tracheophyta</taxon>
        <taxon>Spermatophyta</taxon>
        <taxon>Magnoliopsida</taxon>
        <taxon>Liliopsida</taxon>
        <taxon>Poales</taxon>
        <taxon>Poaceae</taxon>
        <taxon>PACMAD clade</taxon>
        <taxon>Panicoideae</taxon>
        <taxon>Panicodae</taxon>
        <taxon>Paniceae</taxon>
        <taxon>Cenchrinae</taxon>
        <taxon>Setaria</taxon>
    </lineage>
</organism>
<sequence length="195" mass="22423">MALFAIFHSFLELLREFEVAEQIAWVQPEIYRSSSSIKLWEIAKRDQLISVLHRRRLCGARRHGWASKMMDLYHLCAASQQVRVLGLSTCLLAYDLMEKMCRRSVIRESQYSVVWMDAASCHPEVQQAGQIHSIQTASSIVLPVIIPVAREVSLLMQRKCNNYLVQFEGSNNKLASMYWGSIYPRLLAITPHELV</sequence>
<name>A0A368PT51_SETIT</name>
<protein>
    <submittedName>
        <fullName evidence="2">Uncharacterized protein</fullName>
    </submittedName>
</protein>
<reference evidence="2" key="2">
    <citation type="submission" date="2015-07" db="EMBL/GenBank/DDBJ databases">
        <authorList>
            <person name="Noorani M."/>
        </authorList>
    </citation>
    <scope>NUCLEOTIDE SEQUENCE</scope>
    <source>
        <strain evidence="2">Yugu1</strain>
    </source>
</reference>
<accession>A0A368PT51</accession>
<keyword evidence="1" id="KW-0732">Signal</keyword>
<dbReference type="EMBL" id="CM003528">
    <property type="protein sequence ID" value="RCV08803.1"/>
    <property type="molecule type" value="Genomic_DNA"/>
</dbReference>
<evidence type="ECO:0000313" key="2">
    <source>
        <dbReference type="EMBL" id="RCV08803.1"/>
    </source>
</evidence>
<dbReference type="AlphaFoldDB" id="A0A368PT51"/>
<feature type="chain" id="PRO_5016919389" evidence="1">
    <location>
        <begin position="17"/>
        <end position="195"/>
    </location>
</feature>
<feature type="signal peptide" evidence="1">
    <location>
        <begin position="1"/>
        <end position="16"/>
    </location>
</feature>
<reference evidence="2" key="1">
    <citation type="journal article" date="2012" name="Nat. Biotechnol.">
        <title>Reference genome sequence of the model plant Setaria.</title>
        <authorList>
            <person name="Bennetzen J.L."/>
            <person name="Schmutz J."/>
            <person name="Wang H."/>
            <person name="Percifield R."/>
            <person name="Hawkins J."/>
            <person name="Pontaroli A.C."/>
            <person name="Estep M."/>
            <person name="Feng L."/>
            <person name="Vaughn J.N."/>
            <person name="Grimwood J."/>
            <person name="Jenkins J."/>
            <person name="Barry K."/>
            <person name="Lindquist E."/>
            <person name="Hellsten U."/>
            <person name="Deshpande S."/>
            <person name="Wang X."/>
            <person name="Wu X."/>
            <person name="Mitros T."/>
            <person name="Triplett J."/>
            <person name="Yang X."/>
            <person name="Ye C.Y."/>
            <person name="Mauro-Herrera M."/>
            <person name="Wang L."/>
            <person name="Li P."/>
            <person name="Sharma M."/>
            <person name="Sharma R."/>
            <person name="Ronald P.C."/>
            <person name="Panaud O."/>
            <person name="Kellogg E.A."/>
            <person name="Brutnell T.P."/>
            <person name="Doust A.N."/>
            <person name="Tuskan G.A."/>
            <person name="Rokhsar D."/>
            <person name="Devos K.M."/>
        </authorList>
    </citation>
    <scope>NUCLEOTIDE SEQUENCE [LARGE SCALE GENOMIC DNA]</scope>
    <source>
        <strain evidence="2">Yugu1</strain>
    </source>
</reference>
<proteinExistence type="predicted"/>